<evidence type="ECO:0000313" key="2">
    <source>
        <dbReference type="EMBL" id="KAJ8598403.1"/>
    </source>
</evidence>
<proteinExistence type="predicted"/>
<dbReference type="Pfam" id="PF05050">
    <property type="entry name" value="Methyltransf_21"/>
    <property type="match status" value="1"/>
</dbReference>
<dbReference type="Gene3D" id="3.40.50.150">
    <property type="entry name" value="Vaccinia Virus protein VP39"/>
    <property type="match status" value="1"/>
</dbReference>
<comment type="caution">
    <text evidence="2">The sequence shown here is derived from an EMBL/GenBank/DDBJ whole genome shotgun (WGS) entry which is preliminary data.</text>
</comment>
<dbReference type="AlphaFoldDB" id="A0AAD7U7B6"/>
<dbReference type="NCBIfam" id="TIGR01444">
    <property type="entry name" value="fkbM_fam"/>
    <property type="match status" value="1"/>
</dbReference>
<sequence length="356" mass="39900">MRRVIYLLTATAAGASPPFASIVMRYPGVDEAQSREICEAGQLCVPASRILWEKIREHMPDAKTIVDVGANKGLVSAELLYQYAPSCGVDSASLRGEVKQYFEERGVNATPGGPCGAYHGRSPLFPDPSLCETSAVRVHSFEPNHHLVAMNRALNRARHVWRWHASAVSDFDGEAQFYTVWHEGSHLSRINTSDTVSVRVVRLDTWAKHHLARDADVDVLKIDAEGHDGATLAGAFHLFTARRIGLVIFEVPLQYPLHFGLHALLRDDDLLDFFEAVEMTCYVLGYNAHVLLSHGANRTLRLNGLRRKRSKCRQARNYACVNYRTRPALADALLRRSLAYTHFTLLRDNRTDDNLT</sequence>
<reference evidence="2" key="1">
    <citation type="submission" date="2023-01" db="EMBL/GenBank/DDBJ databases">
        <title>Metagenome sequencing of chrysophaentin producing Chrysophaeum taylorii.</title>
        <authorList>
            <person name="Davison J."/>
            <person name="Bewley C."/>
        </authorList>
    </citation>
    <scope>NUCLEOTIDE SEQUENCE</scope>
    <source>
        <strain evidence="2">NIES-1699</strain>
    </source>
</reference>
<evidence type="ECO:0000259" key="1">
    <source>
        <dbReference type="Pfam" id="PF05050"/>
    </source>
</evidence>
<dbReference type="PANTHER" id="PTHR34203">
    <property type="entry name" value="METHYLTRANSFERASE, FKBM FAMILY PROTEIN"/>
    <property type="match status" value="1"/>
</dbReference>
<accession>A0AAD7U7B6</accession>
<dbReference type="InterPro" id="IPR052514">
    <property type="entry name" value="SAM-dependent_MTase"/>
</dbReference>
<gene>
    <name evidence="2" type="ORF">CTAYLR_003019</name>
</gene>
<dbReference type="InterPro" id="IPR029063">
    <property type="entry name" value="SAM-dependent_MTases_sf"/>
</dbReference>
<evidence type="ECO:0000313" key="3">
    <source>
        <dbReference type="Proteomes" id="UP001230188"/>
    </source>
</evidence>
<dbReference type="InterPro" id="IPR006342">
    <property type="entry name" value="FkbM_mtfrase"/>
</dbReference>
<dbReference type="EMBL" id="JAQMWT010000675">
    <property type="protein sequence ID" value="KAJ8598403.1"/>
    <property type="molecule type" value="Genomic_DNA"/>
</dbReference>
<dbReference type="Proteomes" id="UP001230188">
    <property type="component" value="Unassembled WGS sequence"/>
</dbReference>
<keyword evidence="3" id="KW-1185">Reference proteome</keyword>
<dbReference type="PANTHER" id="PTHR34203:SF15">
    <property type="entry name" value="SLL1173 PROTEIN"/>
    <property type="match status" value="1"/>
</dbReference>
<organism evidence="2 3">
    <name type="scientific">Chrysophaeum taylorii</name>
    <dbReference type="NCBI Taxonomy" id="2483200"/>
    <lineage>
        <taxon>Eukaryota</taxon>
        <taxon>Sar</taxon>
        <taxon>Stramenopiles</taxon>
        <taxon>Ochrophyta</taxon>
        <taxon>Pelagophyceae</taxon>
        <taxon>Pelagomonadales</taxon>
        <taxon>Pelagomonadaceae</taxon>
        <taxon>Chrysophaeum</taxon>
    </lineage>
</organism>
<name>A0AAD7U7B6_9STRA</name>
<dbReference type="SUPFAM" id="SSF53335">
    <property type="entry name" value="S-adenosyl-L-methionine-dependent methyltransferases"/>
    <property type="match status" value="1"/>
</dbReference>
<protein>
    <recommendedName>
        <fullName evidence="1">Methyltransferase FkbM domain-containing protein</fullName>
    </recommendedName>
</protein>
<feature type="domain" description="Methyltransferase FkbM" evidence="1">
    <location>
        <begin position="115"/>
        <end position="258"/>
    </location>
</feature>